<proteinExistence type="predicted"/>
<dbReference type="Pfam" id="PF19741">
    <property type="entry name" value="DUF6230"/>
    <property type="match status" value="1"/>
</dbReference>
<feature type="transmembrane region" description="Helical" evidence="2">
    <location>
        <begin position="14"/>
        <end position="41"/>
    </location>
</feature>
<evidence type="ECO:0000313" key="3">
    <source>
        <dbReference type="EMBL" id="KYD09016.1"/>
    </source>
</evidence>
<dbReference type="AlphaFoldDB" id="A0A150LAI5"/>
<evidence type="ECO:0000256" key="1">
    <source>
        <dbReference type="SAM" id="MobiDB-lite"/>
    </source>
</evidence>
<organism evidence="3 4">
    <name type="scientific">Caldibacillus debilis</name>
    <dbReference type="NCBI Taxonomy" id="301148"/>
    <lineage>
        <taxon>Bacteria</taxon>
        <taxon>Bacillati</taxon>
        <taxon>Bacillota</taxon>
        <taxon>Bacilli</taxon>
        <taxon>Bacillales</taxon>
        <taxon>Bacillaceae</taxon>
        <taxon>Caldibacillus</taxon>
    </lineage>
</organism>
<keyword evidence="2" id="KW-0472">Membrane</keyword>
<keyword evidence="2" id="KW-0812">Transmembrane</keyword>
<dbReference type="Proteomes" id="UP000075683">
    <property type="component" value="Unassembled WGS sequence"/>
</dbReference>
<dbReference type="EMBL" id="LQYT01000133">
    <property type="protein sequence ID" value="KYD09016.1"/>
    <property type="molecule type" value="Genomic_DNA"/>
</dbReference>
<reference evidence="3 4" key="1">
    <citation type="submission" date="2016-01" db="EMBL/GenBank/DDBJ databases">
        <title>Draft Genome Sequences of Seven Thermophilic Sporeformers Isolated from Foods.</title>
        <authorList>
            <person name="Berendsen E.M."/>
            <person name="Wells-Bennik M.H."/>
            <person name="Krawcyk A.O."/>
            <person name="De Jong A."/>
            <person name="Holsappel S."/>
            <person name="Eijlander R.T."/>
            <person name="Kuipers O.P."/>
        </authorList>
    </citation>
    <scope>NUCLEOTIDE SEQUENCE [LARGE SCALE GENOMIC DNA]</scope>
    <source>
        <strain evidence="3 4">B4135</strain>
    </source>
</reference>
<dbReference type="NCBIfam" id="TIGR01167">
    <property type="entry name" value="LPXTG_anchor"/>
    <property type="match status" value="1"/>
</dbReference>
<dbReference type="OrthoDB" id="2967500at2"/>
<feature type="region of interest" description="Disordered" evidence="1">
    <location>
        <begin position="199"/>
        <end position="226"/>
    </location>
</feature>
<feature type="transmembrane region" description="Helical" evidence="2">
    <location>
        <begin position="234"/>
        <end position="254"/>
    </location>
</feature>
<dbReference type="RefSeq" id="WP_061570057.1">
    <property type="nucleotide sequence ID" value="NZ_LQYT01000133.1"/>
</dbReference>
<evidence type="ECO:0000313" key="4">
    <source>
        <dbReference type="Proteomes" id="UP000075683"/>
    </source>
</evidence>
<accession>A0A150LAI5</accession>
<protein>
    <submittedName>
        <fullName evidence="3">Uncharacterized protein</fullName>
    </submittedName>
</protein>
<name>A0A150LAI5_9BACI</name>
<dbReference type="InterPro" id="IPR046198">
    <property type="entry name" value="DUF6230"/>
</dbReference>
<sequence length="264" mass="28482">MERKVVGRTSGKKFLAALLTGLVFFGVIIGAFGFTGTFFAMPLGGMGDFYVTFDRLEGTGFELTPHMGETGNADQVPLVRNRIGSAIVENLRIYKDIKLPAGKWIRINIQTDRPAKIEGLIQDARFVDADIQFHDLAVKQKNTTGSDEEAAYGQNWTQNAESVTITGGKIVTDYLFQNMVSLQNADIWIESIDGPDLSDDESGNIGGAGSGRNGGPPVGETPGSGKLPDTAKNLFFPLMAGTAVIMIALLLFFGRRKGKVLEKS</sequence>
<dbReference type="STRING" id="301148.B4135_3927"/>
<evidence type="ECO:0000256" key="2">
    <source>
        <dbReference type="SAM" id="Phobius"/>
    </source>
</evidence>
<feature type="compositionally biased region" description="Gly residues" evidence="1">
    <location>
        <begin position="204"/>
        <end position="217"/>
    </location>
</feature>
<gene>
    <name evidence="3" type="ORF">B4135_3927</name>
</gene>
<comment type="caution">
    <text evidence="3">The sequence shown here is derived from an EMBL/GenBank/DDBJ whole genome shotgun (WGS) entry which is preliminary data.</text>
</comment>
<keyword evidence="2" id="KW-1133">Transmembrane helix</keyword>